<proteinExistence type="predicted"/>
<gene>
    <name evidence="3" type="ORF">DQK91_22905</name>
</gene>
<sequence>MAGQRQGAFSPTKDRAGRRRGRRAKTYDAIVLGAGVNGCSIAYNLARRGLKTVICDKGRGLKPGFRTERRGGTPIPRDTREMPFAF</sequence>
<evidence type="ECO:0000313" key="3">
    <source>
        <dbReference type="EMBL" id="TVM26335.1"/>
    </source>
</evidence>
<dbReference type="OrthoDB" id="9815989at2"/>
<dbReference type="EMBL" id="QMIF01000233">
    <property type="protein sequence ID" value="TVM26335.1"/>
    <property type="molecule type" value="Genomic_DNA"/>
</dbReference>
<dbReference type="AlphaFoldDB" id="A0A6P1ZAE5"/>
<name>A0A6P1ZAE5_9BACT</name>
<dbReference type="InterPro" id="IPR036188">
    <property type="entry name" value="FAD/NAD-bd_sf"/>
</dbReference>
<comment type="caution">
    <text evidence="3">The sequence shown here is derived from an EMBL/GenBank/DDBJ whole genome shotgun (WGS) entry which is preliminary data.</text>
</comment>
<protein>
    <recommendedName>
        <fullName evidence="2">FAD dependent oxidoreductase domain-containing protein</fullName>
    </recommendedName>
</protein>
<accession>A0A6P1ZAE5</accession>
<evidence type="ECO:0000259" key="2">
    <source>
        <dbReference type="Pfam" id="PF01266"/>
    </source>
</evidence>
<dbReference type="InterPro" id="IPR006076">
    <property type="entry name" value="FAD-dep_OxRdtase"/>
</dbReference>
<reference evidence="3 4" key="1">
    <citation type="submission" date="2018-06" db="EMBL/GenBank/DDBJ databases">
        <title>Complete genome of Desulfovibrio marinus P48SEP.</title>
        <authorList>
            <person name="Crispim J.S."/>
            <person name="Vidigal P.M.P."/>
            <person name="Silva L.C.F."/>
            <person name="Araujo L.C."/>
            <person name="Laguardia C.N."/>
            <person name="Dias R.S."/>
            <person name="Sousa M.P."/>
            <person name="Paula S.O."/>
            <person name="Silva C."/>
        </authorList>
    </citation>
    <scope>NUCLEOTIDE SEQUENCE [LARGE SCALE GENOMIC DNA]</scope>
    <source>
        <strain evidence="3 4">P48SEP</strain>
    </source>
</reference>
<evidence type="ECO:0000313" key="4">
    <source>
        <dbReference type="Proteomes" id="UP000434052"/>
    </source>
</evidence>
<feature type="region of interest" description="Disordered" evidence="1">
    <location>
        <begin position="61"/>
        <end position="86"/>
    </location>
</feature>
<feature type="domain" description="FAD dependent oxidoreductase" evidence="2">
    <location>
        <begin position="28"/>
        <end position="60"/>
    </location>
</feature>
<dbReference type="Proteomes" id="UP000434052">
    <property type="component" value="Unassembled WGS sequence"/>
</dbReference>
<organism evidence="3 4">
    <name type="scientific">Oceanidesulfovibrio marinus</name>
    <dbReference type="NCBI Taxonomy" id="370038"/>
    <lineage>
        <taxon>Bacteria</taxon>
        <taxon>Pseudomonadati</taxon>
        <taxon>Thermodesulfobacteriota</taxon>
        <taxon>Desulfovibrionia</taxon>
        <taxon>Desulfovibrionales</taxon>
        <taxon>Desulfovibrionaceae</taxon>
        <taxon>Oceanidesulfovibrio</taxon>
    </lineage>
</organism>
<feature type="region of interest" description="Disordered" evidence="1">
    <location>
        <begin position="1"/>
        <end position="23"/>
    </location>
</feature>
<dbReference type="Gene3D" id="3.50.50.60">
    <property type="entry name" value="FAD/NAD(P)-binding domain"/>
    <property type="match status" value="1"/>
</dbReference>
<evidence type="ECO:0000256" key="1">
    <source>
        <dbReference type="SAM" id="MobiDB-lite"/>
    </source>
</evidence>
<dbReference type="Pfam" id="PF01266">
    <property type="entry name" value="DAO"/>
    <property type="match status" value="1"/>
</dbReference>
<dbReference type="SUPFAM" id="SSF51905">
    <property type="entry name" value="FAD/NAD(P)-binding domain"/>
    <property type="match status" value="1"/>
</dbReference>